<dbReference type="Proteomes" id="UP001497482">
    <property type="component" value="Chromosome 7"/>
</dbReference>
<gene>
    <name evidence="1" type="ORF">KC01_LOCUS37348</name>
</gene>
<evidence type="ECO:0000313" key="1">
    <source>
        <dbReference type="EMBL" id="CAL1610806.1"/>
    </source>
</evidence>
<keyword evidence="2" id="KW-1185">Reference proteome</keyword>
<organism evidence="1 2">
    <name type="scientific">Knipowitschia caucasica</name>
    <name type="common">Caucasian dwarf goby</name>
    <name type="synonym">Pomatoschistus caucasicus</name>
    <dbReference type="NCBI Taxonomy" id="637954"/>
    <lineage>
        <taxon>Eukaryota</taxon>
        <taxon>Metazoa</taxon>
        <taxon>Chordata</taxon>
        <taxon>Craniata</taxon>
        <taxon>Vertebrata</taxon>
        <taxon>Euteleostomi</taxon>
        <taxon>Actinopterygii</taxon>
        <taxon>Neopterygii</taxon>
        <taxon>Teleostei</taxon>
        <taxon>Neoteleostei</taxon>
        <taxon>Acanthomorphata</taxon>
        <taxon>Gobiaria</taxon>
        <taxon>Gobiiformes</taxon>
        <taxon>Gobioidei</taxon>
        <taxon>Gobiidae</taxon>
        <taxon>Gobiinae</taxon>
        <taxon>Knipowitschia</taxon>
    </lineage>
</organism>
<name>A0AAV2MBX4_KNICA</name>
<evidence type="ECO:0000313" key="2">
    <source>
        <dbReference type="Proteomes" id="UP001497482"/>
    </source>
</evidence>
<proteinExistence type="predicted"/>
<dbReference type="AlphaFoldDB" id="A0AAV2MBX4"/>
<dbReference type="EMBL" id="OZ035829">
    <property type="protein sequence ID" value="CAL1610806.1"/>
    <property type="molecule type" value="Genomic_DNA"/>
</dbReference>
<protein>
    <submittedName>
        <fullName evidence="1">Uncharacterized protein</fullName>
    </submittedName>
</protein>
<sequence length="79" mass="8856">MSERGVLSRSVFDKGHGQLHLCCRRDTPVHGRSLCLWISKPIRFNLVPVTPFSSWSLHSTLDSSDVSLLPAFNCQLSKC</sequence>
<accession>A0AAV2MBX4</accession>
<reference evidence="1 2" key="1">
    <citation type="submission" date="2024-04" db="EMBL/GenBank/DDBJ databases">
        <authorList>
            <person name="Waldvogel A.-M."/>
            <person name="Schoenle A."/>
        </authorList>
    </citation>
    <scope>NUCLEOTIDE SEQUENCE [LARGE SCALE GENOMIC DNA]</scope>
</reference>